<keyword evidence="1" id="KW-1133">Transmembrane helix</keyword>
<dbReference type="STRING" id="573061.Clocel_2889"/>
<dbReference type="KEGG" id="ccb:Clocel_2889"/>
<evidence type="ECO:0008006" key="4">
    <source>
        <dbReference type="Google" id="ProtNLM"/>
    </source>
</evidence>
<protein>
    <recommendedName>
        <fullName evidence="4">Alpha/beta hydrolase</fullName>
    </recommendedName>
</protein>
<keyword evidence="1" id="KW-0472">Membrane</keyword>
<dbReference type="InterPro" id="IPR029058">
    <property type="entry name" value="AB_hydrolase_fold"/>
</dbReference>
<dbReference type="RefSeq" id="WP_010075678.1">
    <property type="nucleotide sequence ID" value="NC_014393.1"/>
</dbReference>
<evidence type="ECO:0000313" key="3">
    <source>
        <dbReference type="Proteomes" id="UP000002730"/>
    </source>
</evidence>
<feature type="transmembrane region" description="Helical" evidence="1">
    <location>
        <begin position="143"/>
        <end position="165"/>
    </location>
</feature>
<sequence length="335" mass="38998">MKVDFRYNKESIKAVEGYIYKGLNYRCNYTRFNSPYRRTVPGTEVLEIYNFEPKTKTRASVILLHGLGSRNIKFLLWMGCHLAAAGVHCAIPVLPGNYTRVEHGSVSGRSFVYPDLRQMIKFWEHAVVDIRSTIDFLQVNNKWFSNNCIMGYCLGGMLTSIVASVDKRINQVIFMTTGGYMPKILHESPAANVTRKLFKSGYKDSDYLYDREKLYETYKQQLPLVRKMPLRELLLSEDIHTLFKIDPIAYAHYLDKSKVTFIDALLDETIPLRSRMTLFKEMKGAKRYILPMTHGSWLPFERFVAQYILLKLNINDKESIKKAQKNFRSEKEFFG</sequence>
<evidence type="ECO:0000313" key="2">
    <source>
        <dbReference type="EMBL" id="ADL52584.1"/>
    </source>
</evidence>
<keyword evidence="1" id="KW-0812">Transmembrane</keyword>
<dbReference type="SUPFAM" id="SSF53474">
    <property type="entry name" value="alpha/beta-Hydrolases"/>
    <property type="match status" value="1"/>
</dbReference>
<gene>
    <name evidence="2" type="ordered locus">Clocel_2889</name>
</gene>
<dbReference type="AlphaFoldDB" id="D9SSS2"/>
<dbReference type="Proteomes" id="UP000002730">
    <property type="component" value="Chromosome"/>
</dbReference>
<name>D9SSS2_CLOC7</name>
<reference evidence="2 3" key="1">
    <citation type="submission" date="2010-08" db="EMBL/GenBank/DDBJ databases">
        <title>Complete sequence of Clostridium cellulovorans 743B.</title>
        <authorList>
            <consortium name="US DOE Joint Genome Institute"/>
            <person name="Lucas S."/>
            <person name="Copeland A."/>
            <person name="Lapidus A."/>
            <person name="Cheng J.-F."/>
            <person name="Bruce D."/>
            <person name="Goodwin L."/>
            <person name="Pitluck S."/>
            <person name="Chertkov O."/>
            <person name="Detter J.C."/>
            <person name="Han C."/>
            <person name="Tapia R."/>
            <person name="Land M."/>
            <person name="Hauser L."/>
            <person name="Chang Y.-J."/>
            <person name="Jeffries C."/>
            <person name="Kyrpides N."/>
            <person name="Ivanova N."/>
            <person name="Mikhailova N."/>
            <person name="Hemme C.L."/>
            <person name="Woyke T."/>
        </authorList>
    </citation>
    <scope>NUCLEOTIDE SEQUENCE [LARGE SCALE GENOMIC DNA]</scope>
    <source>
        <strain evidence="3">ATCC 35296 / DSM 3052 / OCM 3 / 743B</strain>
    </source>
</reference>
<dbReference type="OrthoDB" id="1704934at2"/>
<evidence type="ECO:0000256" key="1">
    <source>
        <dbReference type="SAM" id="Phobius"/>
    </source>
</evidence>
<keyword evidence="3" id="KW-1185">Reference proteome</keyword>
<dbReference type="HOGENOM" id="CLU_071528_0_0_9"/>
<organism evidence="2 3">
    <name type="scientific">Clostridium cellulovorans (strain ATCC 35296 / DSM 3052 / OCM 3 / 743B)</name>
    <dbReference type="NCBI Taxonomy" id="573061"/>
    <lineage>
        <taxon>Bacteria</taxon>
        <taxon>Bacillati</taxon>
        <taxon>Bacillota</taxon>
        <taxon>Clostridia</taxon>
        <taxon>Eubacteriales</taxon>
        <taxon>Clostridiaceae</taxon>
        <taxon>Clostridium</taxon>
    </lineage>
</organism>
<dbReference type="Gene3D" id="3.40.50.1820">
    <property type="entry name" value="alpha/beta hydrolase"/>
    <property type="match status" value="1"/>
</dbReference>
<proteinExistence type="predicted"/>
<dbReference type="eggNOG" id="COG1073">
    <property type="taxonomic scope" value="Bacteria"/>
</dbReference>
<accession>D9SSS2</accession>
<dbReference type="EMBL" id="CP002160">
    <property type="protein sequence ID" value="ADL52584.1"/>
    <property type="molecule type" value="Genomic_DNA"/>
</dbReference>